<feature type="region of interest" description="Disordered" evidence="1">
    <location>
        <begin position="55"/>
        <end position="121"/>
    </location>
</feature>
<name>A0A3L6SRB0_PANMI</name>
<organism evidence="2 3">
    <name type="scientific">Panicum miliaceum</name>
    <name type="common">Proso millet</name>
    <name type="synonym">Broomcorn millet</name>
    <dbReference type="NCBI Taxonomy" id="4540"/>
    <lineage>
        <taxon>Eukaryota</taxon>
        <taxon>Viridiplantae</taxon>
        <taxon>Streptophyta</taxon>
        <taxon>Embryophyta</taxon>
        <taxon>Tracheophyta</taxon>
        <taxon>Spermatophyta</taxon>
        <taxon>Magnoliopsida</taxon>
        <taxon>Liliopsida</taxon>
        <taxon>Poales</taxon>
        <taxon>Poaceae</taxon>
        <taxon>PACMAD clade</taxon>
        <taxon>Panicoideae</taxon>
        <taxon>Panicodae</taxon>
        <taxon>Paniceae</taxon>
        <taxon>Panicinae</taxon>
        <taxon>Panicum</taxon>
        <taxon>Panicum sect. Panicum</taxon>
    </lineage>
</organism>
<sequence>MSRWSSSKGTIVKGRGYLDFIQRCSFKEDDVVEVWAFVERRFRLFGADLCDEPTTPPCTCSSSTNTSSNRGSTRAVVGAQCRDGLGLPWRFSRSPSQLESESDSAIPKEIGDDDTGDGDRL</sequence>
<accession>A0A3L6SRB0</accession>
<feature type="compositionally biased region" description="Acidic residues" evidence="1">
    <location>
        <begin position="111"/>
        <end position="121"/>
    </location>
</feature>
<gene>
    <name evidence="2" type="ORF">C2845_PM07G18600</name>
</gene>
<dbReference type="PANTHER" id="PTHR34397">
    <property type="entry name" value="OS05G0237600 PROTEIN"/>
    <property type="match status" value="1"/>
</dbReference>
<dbReference type="AlphaFoldDB" id="A0A3L6SRB0"/>
<feature type="compositionally biased region" description="Low complexity" evidence="1">
    <location>
        <begin position="57"/>
        <end position="74"/>
    </location>
</feature>
<protein>
    <submittedName>
        <fullName evidence="2">Uncharacterized protein</fullName>
    </submittedName>
</protein>
<evidence type="ECO:0000313" key="3">
    <source>
        <dbReference type="Proteomes" id="UP000275267"/>
    </source>
</evidence>
<dbReference type="EMBL" id="PQIB02000004">
    <property type="protein sequence ID" value="RLN25186.1"/>
    <property type="molecule type" value="Genomic_DNA"/>
</dbReference>
<proteinExistence type="predicted"/>
<dbReference type="Proteomes" id="UP000275267">
    <property type="component" value="Unassembled WGS sequence"/>
</dbReference>
<comment type="caution">
    <text evidence="2">The sequence shown here is derived from an EMBL/GenBank/DDBJ whole genome shotgun (WGS) entry which is preliminary data.</text>
</comment>
<dbReference type="PANTHER" id="PTHR34397:SF17">
    <property type="entry name" value="OS08G0290200 PROTEIN"/>
    <property type="match status" value="1"/>
</dbReference>
<reference evidence="3" key="1">
    <citation type="journal article" date="2019" name="Nat. Commun.">
        <title>The genome of broomcorn millet.</title>
        <authorList>
            <person name="Zou C."/>
            <person name="Miki D."/>
            <person name="Li D."/>
            <person name="Tang Q."/>
            <person name="Xiao L."/>
            <person name="Rajput S."/>
            <person name="Deng P."/>
            <person name="Jia W."/>
            <person name="Huang R."/>
            <person name="Zhang M."/>
            <person name="Sun Y."/>
            <person name="Hu J."/>
            <person name="Fu X."/>
            <person name="Schnable P.S."/>
            <person name="Li F."/>
            <person name="Zhang H."/>
            <person name="Feng B."/>
            <person name="Zhu X."/>
            <person name="Liu R."/>
            <person name="Schnable J.C."/>
            <person name="Zhu J.-K."/>
            <person name="Zhang H."/>
        </authorList>
    </citation>
    <scope>NUCLEOTIDE SEQUENCE [LARGE SCALE GENOMIC DNA]</scope>
</reference>
<evidence type="ECO:0000256" key="1">
    <source>
        <dbReference type="SAM" id="MobiDB-lite"/>
    </source>
</evidence>
<keyword evidence="3" id="KW-1185">Reference proteome</keyword>
<evidence type="ECO:0000313" key="2">
    <source>
        <dbReference type="EMBL" id="RLN25186.1"/>
    </source>
</evidence>
<dbReference type="OrthoDB" id="676312at2759"/>